<dbReference type="EMBL" id="JAGVWD010000008">
    <property type="protein sequence ID" value="MBS3057102.1"/>
    <property type="molecule type" value="Genomic_DNA"/>
</dbReference>
<sequence>MNGKIKTIDEIAQIADALKKQGRKIVFTNGCFDLLHLGHVKYLQQSRALGDVLVLALNSDASVRELKGPSRPLVPENERAEILSALECVDFVVIFNEKRINRAFEAVKPQVYVKGGDYTTDTLDQDERRMIEKSGAKIHIIKKIGNYSTTNIINKISGSA</sequence>
<dbReference type="PANTHER" id="PTHR43793:SF2">
    <property type="entry name" value="BIFUNCTIONAL PROTEIN HLDE"/>
    <property type="match status" value="1"/>
</dbReference>
<evidence type="ECO:0000256" key="3">
    <source>
        <dbReference type="ARBA" id="ARBA00022695"/>
    </source>
</evidence>
<dbReference type="InterPro" id="IPR004821">
    <property type="entry name" value="Cyt_trans-like"/>
</dbReference>
<dbReference type="GO" id="GO:0005975">
    <property type="term" value="P:carbohydrate metabolic process"/>
    <property type="evidence" value="ECO:0007669"/>
    <property type="project" value="InterPro"/>
</dbReference>
<dbReference type="GO" id="GO:0005524">
    <property type="term" value="F:ATP binding"/>
    <property type="evidence" value="ECO:0007669"/>
    <property type="project" value="UniProtKB-KW"/>
</dbReference>
<evidence type="ECO:0000259" key="8">
    <source>
        <dbReference type="Pfam" id="PF01467"/>
    </source>
</evidence>
<evidence type="ECO:0000313" key="9">
    <source>
        <dbReference type="EMBL" id="MBS3057102.1"/>
    </source>
</evidence>
<dbReference type="InterPro" id="IPR050385">
    <property type="entry name" value="Archaeal_FAD_synthase"/>
</dbReference>
<evidence type="ECO:0000256" key="6">
    <source>
        <dbReference type="ARBA" id="ARBA00023277"/>
    </source>
</evidence>
<protein>
    <recommendedName>
        <fullName evidence="1">D-glycero-beta-D-manno-heptose 1-phosphate adenylyltransferase</fullName>
        <ecNumber evidence="1">2.7.7.70</ecNumber>
    </recommendedName>
</protein>
<dbReference type="Pfam" id="PF01467">
    <property type="entry name" value="CTP_transf_like"/>
    <property type="match status" value="1"/>
</dbReference>
<dbReference type="PANTHER" id="PTHR43793">
    <property type="entry name" value="FAD SYNTHASE"/>
    <property type="match status" value="1"/>
</dbReference>
<comment type="catalytic activity">
    <reaction evidence="7">
        <text>D-glycero-beta-D-manno-heptose 1-phosphate + ATP + H(+) = ADP-D-glycero-beta-D-manno-heptose + diphosphate</text>
        <dbReference type="Rhea" id="RHEA:27465"/>
        <dbReference type="ChEBI" id="CHEBI:15378"/>
        <dbReference type="ChEBI" id="CHEBI:30616"/>
        <dbReference type="ChEBI" id="CHEBI:33019"/>
        <dbReference type="ChEBI" id="CHEBI:59967"/>
        <dbReference type="ChEBI" id="CHEBI:61593"/>
        <dbReference type="EC" id="2.7.7.70"/>
    </reaction>
</comment>
<dbReference type="InterPro" id="IPR014729">
    <property type="entry name" value="Rossmann-like_a/b/a_fold"/>
</dbReference>
<keyword evidence="5" id="KW-0067">ATP-binding</keyword>
<dbReference type="NCBIfam" id="TIGR00125">
    <property type="entry name" value="cyt_tran_rel"/>
    <property type="match status" value="1"/>
</dbReference>
<name>A0A8T4KU84_9ARCH</name>
<evidence type="ECO:0000313" key="10">
    <source>
        <dbReference type="Proteomes" id="UP000677687"/>
    </source>
</evidence>
<evidence type="ECO:0000256" key="1">
    <source>
        <dbReference type="ARBA" id="ARBA00012519"/>
    </source>
</evidence>
<dbReference type="GO" id="GO:0016773">
    <property type="term" value="F:phosphotransferase activity, alcohol group as acceptor"/>
    <property type="evidence" value="ECO:0007669"/>
    <property type="project" value="InterPro"/>
</dbReference>
<keyword evidence="6" id="KW-0119">Carbohydrate metabolism</keyword>
<proteinExistence type="predicted"/>
<feature type="domain" description="Cytidyltransferase-like" evidence="8">
    <location>
        <begin position="27"/>
        <end position="154"/>
    </location>
</feature>
<dbReference type="SUPFAM" id="SSF52374">
    <property type="entry name" value="Nucleotidylyl transferase"/>
    <property type="match status" value="1"/>
</dbReference>
<accession>A0A8T4KU84</accession>
<dbReference type="Gene3D" id="3.40.50.620">
    <property type="entry name" value="HUPs"/>
    <property type="match status" value="1"/>
</dbReference>
<dbReference type="AlphaFoldDB" id="A0A8T4KU84"/>
<dbReference type="EC" id="2.7.7.70" evidence="1"/>
<gene>
    <name evidence="9" type="primary">rfaE2</name>
    <name evidence="9" type="ORF">J4415_00570</name>
</gene>
<reference evidence="9" key="2">
    <citation type="submission" date="2021-05" db="EMBL/GenBank/DDBJ databases">
        <title>Protein family content uncovers lineage relationships and bacterial pathway maintenance mechanisms in DPANN archaea.</title>
        <authorList>
            <person name="Castelle C.J."/>
            <person name="Meheust R."/>
            <person name="Jaffe A.L."/>
            <person name="Seitz K."/>
            <person name="Gong X."/>
            <person name="Baker B.J."/>
            <person name="Banfield J.F."/>
        </authorList>
    </citation>
    <scope>NUCLEOTIDE SEQUENCE</scope>
    <source>
        <strain evidence="9">RIFCSPHIGHO2_01_FULL_AR10_44_11</strain>
    </source>
</reference>
<dbReference type="GO" id="GO:0016779">
    <property type="term" value="F:nucleotidyltransferase activity"/>
    <property type="evidence" value="ECO:0007669"/>
    <property type="project" value="UniProtKB-KW"/>
</dbReference>
<evidence type="ECO:0000256" key="4">
    <source>
        <dbReference type="ARBA" id="ARBA00022741"/>
    </source>
</evidence>
<evidence type="ECO:0000256" key="2">
    <source>
        <dbReference type="ARBA" id="ARBA00022679"/>
    </source>
</evidence>
<evidence type="ECO:0000256" key="5">
    <source>
        <dbReference type="ARBA" id="ARBA00022840"/>
    </source>
</evidence>
<dbReference type="Proteomes" id="UP000677687">
    <property type="component" value="Unassembled WGS sequence"/>
</dbReference>
<organism evidence="9 10">
    <name type="scientific">Candidatus Iainarchaeum sp</name>
    <dbReference type="NCBI Taxonomy" id="3101447"/>
    <lineage>
        <taxon>Archaea</taxon>
        <taxon>Candidatus Iainarchaeota</taxon>
        <taxon>Candidatus Iainarchaeia</taxon>
        <taxon>Candidatus Iainarchaeales</taxon>
        <taxon>Candidatus Iainarchaeaceae</taxon>
        <taxon>Candidatus Iainarchaeum</taxon>
    </lineage>
</organism>
<dbReference type="NCBIfam" id="TIGR02199">
    <property type="entry name" value="rfaE_dom_II"/>
    <property type="match status" value="1"/>
</dbReference>
<comment type="caution">
    <text evidence="9">The sequence shown here is derived from an EMBL/GenBank/DDBJ whole genome shotgun (WGS) entry which is preliminary data.</text>
</comment>
<reference evidence="9" key="1">
    <citation type="submission" date="2021-03" db="EMBL/GenBank/DDBJ databases">
        <authorList>
            <person name="Jaffe A."/>
        </authorList>
    </citation>
    <scope>NUCLEOTIDE SEQUENCE</scope>
    <source>
        <strain evidence="9">RIFCSPHIGHO2_01_FULL_AR10_44_11</strain>
    </source>
</reference>
<keyword evidence="3 9" id="KW-0548">Nucleotidyltransferase</keyword>
<keyword evidence="2" id="KW-0808">Transferase</keyword>
<evidence type="ECO:0000256" key="7">
    <source>
        <dbReference type="ARBA" id="ARBA00047428"/>
    </source>
</evidence>
<keyword evidence="4" id="KW-0547">Nucleotide-binding</keyword>
<dbReference type="InterPro" id="IPR011914">
    <property type="entry name" value="RfaE_dom_II"/>
</dbReference>